<feature type="signal peptide" evidence="2">
    <location>
        <begin position="1"/>
        <end position="19"/>
    </location>
</feature>
<evidence type="ECO:0000256" key="2">
    <source>
        <dbReference type="SAM" id="SignalP"/>
    </source>
</evidence>
<reference evidence="3 4" key="1">
    <citation type="submission" date="2016-11" db="EMBL/GenBank/DDBJ databases">
        <authorList>
            <person name="Jaros S."/>
            <person name="Januszkiewicz K."/>
            <person name="Wedrychowicz H."/>
        </authorList>
    </citation>
    <scope>NUCLEOTIDE SEQUENCE [LARGE SCALE GENOMIC DNA]</scope>
    <source>
        <strain evidence="3 4">Y1</strain>
    </source>
</reference>
<dbReference type="InterPro" id="IPR037250">
    <property type="entry name" value="NEAT_dom_sf"/>
</dbReference>
<protein>
    <recommendedName>
        <fullName evidence="5">Iron Transport-associated domain-containing protein</fullName>
    </recommendedName>
</protein>
<dbReference type="Gene3D" id="2.60.40.1850">
    <property type="match status" value="1"/>
</dbReference>
<feature type="region of interest" description="Disordered" evidence="1">
    <location>
        <begin position="43"/>
        <end position="64"/>
    </location>
</feature>
<dbReference type="EMBL" id="FRCT01000003">
    <property type="protein sequence ID" value="SHM30507.1"/>
    <property type="molecule type" value="Genomic_DNA"/>
</dbReference>
<feature type="chain" id="PRO_5038807204" description="Iron Transport-associated domain-containing protein" evidence="2">
    <location>
        <begin position="20"/>
        <end position="307"/>
    </location>
</feature>
<evidence type="ECO:0008006" key="5">
    <source>
        <dbReference type="Google" id="ProtNLM"/>
    </source>
</evidence>
<accession>A0A1M7HQW8</accession>
<dbReference type="RefSeq" id="WP_072949001.1">
    <property type="nucleotide sequence ID" value="NZ_FRCT01000003.1"/>
</dbReference>
<sequence length="307" mass="33210">MNKKIAIVSILLAAVLASCGDKSNKASSKEETTTTVAATTEEVTTAAETEAEPTTEKATAPQQEIGYEGMEAVTADKLNEGEYDINVDSSSSMFKITKCKLTVADGKMTAKMTMSGSGYEYLFMGTSVDAEKALESEYIQAENDSDHVIFTVPVEALDKEIDCAAFSKRKELWYDRKLVFRADSLPTDALGDGAYATVESLGLADGEYKVDVKLEGGSGKASIQSPAKLTVKDGKASAEVIWSSNKYDYMVVGDEKIMPVSIDEFSIFEVPVTGFDYKMPVKADTTAMSTPHEIDYTIFFDSSTIAE</sequence>
<dbReference type="PROSITE" id="PS51257">
    <property type="entry name" value="PROKAR_LIPOPROTEIN"/>
    <property type="match status" value="1"/>
</dbReference>
<keyword evidence="2" id="KW-0732">Signal</keyword>
<dbReference type="AlphaFoldDB" id="A0A1M7HQW8"/>
<proteinExistence type="predicted"/>
<gene>
    <name evidence="3" type="ORF">SAMN04487860_10322</name>
</gene>
<dbReference type="Proteomes" id="UP000184394">
    <property type="component" value="Unassembled WGS sequence"/>
</dbReference>
<evidence type="ECO:0000256" key="1">
    <source>
        <dbReference type="SAM" id="MobiDB-lite"/>
    </source>
</evidence>
<evidence type="ECO:0000313" key="4">
    <source>
        <dbReference type="Proteomes" id="UP000184394"/>
    </source>
</evidence>
<organism evidence="3 4">
    <name type="scientific">Ruminococcus flavefaciens</name>
    <dbReference type="NCBI Taxonomy" id="1265"/>
    <lineage>
        <taxon>Bacteria</taxon>
        <taxon>Bacillati</taxon>
        <taxon>Bacillota</taxon>
        <taxon>Clostridia</taxon>
        <taxon>Eubacteriales</taxon>
        <taxon>Oscillospiraceae</taxon>
        <taxon>Ruminococcus</taxon>
    </lineage>
</organism>
<name>A0A1M7HQW8_RUMFL</name>
<dbReference type="OrthoDB" id="9812528at2"/>
<evidence type="ECO:0000313" key="3">
    <source>
        <dbReference type="EMBL" id="SHM30507.1"/>
    </source>
</evidence>